<reference evidence="1" key="1">
    <citation type="submission" date="2014-09" db="EMBL/GenBank/DDBJ databases">
        <authorList>
            <person name="Magalhaes I.L.F."/>
            <person name="Oliveira U."/>
            <person name="Santos F.R."/>
            <person name="Vidigal T.H.D.A."/>
            <person name="Brescovit A.D."/>
            <person name="Santos A.J."/>
        </authorList>
    </citation>
    <scope>NUCLEOTIDE SEQUENCE</scope>
    <source>
        <tissue evidence="1">Shoot tissue taken approximately 20 cm above the soil surface</tissue>
    </source>
</reference>
<sequence length="8" mass="970">MLLLCLHQ</sequence>
<reference evidence="1" key="2">
    <citation type="journal article" date="2015" name="Data Brief">
        <title>Shoot transcriptome of the giant reed, Arundo donax.</title>
        <authorList>
            <person name="Barrero R.A."/>
            <person name="Guerrero F.D."/>
            <person name="Moolhuijzen P."/>
            <person name="Goolsby J.A."/>
            <person name="Tidwell J."/>
            <person name="Bellgard S.E."/>
            <person name="Bellgard M.I."/>
        </authorList>
    </citation>
    <scope>NUCLEOTIDE SEQUENCE</scope>
    <source>
        <tissue evidence="1">Shoot tissue taken approximately 20 cm above the soil surface</tissue>
    </source>
</reference>
<organism evidence="1">
    <name type="scientific">Arundo donax</name>
    <name type="common">Giant reed</name>
    <name type="synonym">Donax arundinaceus</name>
    <dbReference type="NCBI Taxonomy" id="35708"/>
    <lineage>
        <taxon>Eukaryota</taxon>
        <taxon>Viridiplantae</taxon>
        <taxon>Streptophyta</taxon>
        <taxon>Embryophyta</taxon>
        <taxon>Tracheophyta</taxon>
        <taxon>Spermatophyta</taxon>
        <taxon>Magnoliopsida</taxon>
        <taxon>Liliopsida</taxon>
        <taxon>Poales</taxon>
        <taxon>Poaceae</taxon>
        <taxon>PACMAD clade</taxon>
        <taxon>Arundinoideae</taxon>
        <taxon>Arundineae</taxon>
        <taxon>Arundo</taxon>
    </lineage>
</organism>
<evidence type="ECO:0000313" key="1">
    <source>
        <dbReference type="EMBL" id="JAE18985.1"/>
    </source>
</evidence>
<dbReference type="EMBL" id="GBRH01178911">
    <property type="protein sequence ID" value="JAE18985.1"/>
    <property type="molecule type" value="Transcribed_RNA"/>
</dbReference>
<accession>A0A0A9G1N1</accession>
<protein>
    <submittedName>
        <fullName evidence="1">Uncharacterized protein</fullName>
    </submittedName>
</protein>
<name>A0A0A9G1N1_ARUDO</name>
<proteinExistence type="predicted"/>